<gene>
    <name evidence="1" type="ORF">PLESHI_09944</name>
</gene>
<feature type="non-terminal residue" evidence="1">
    <location>
        <position position="1"/>
    </location>
</feature>
<dbReference type="Proteomes" id="UP000014012">
    <property type="component" value="Unassembled WGS sequence"/>
</dbReference>
<dbReference type="InterPro" id="IPR011256">
    <property type="entry name" value="Reg_factor_effector_dom_sf"/>
</dbReference>
<dbReference type="Gene3D" id="3.20.80.10">
    <property type="entry name" value="Regulatory factor, effector binding domain"/>
    <property type="match status" value="1"/>
</dbReference>
<evidence type="ECO:0000313" key="1">
    <source>
        <dbReference type="EMBL" id="EON88568.1"/>
    </source>
</evidence>
<organism evidence="1 2">
    <name type="scientific">Plesiomonas shigelloides 302-73</name>
    <dbReference type="NCBI Taxonomy" id="1315976"/>
    <lineage>
        <taxon>Bacteria</taxon>
        <taxon>Pseudomonadati</taxon>
        <taxon>Pseudomonadota</taxon>
        <taxon>Gammaproteobacteria</taxon>
        <taxon>Enterobacterales</taxon>
        <taxon>Enterobacteriaceae</taxon>
        <taxon>Plesiomonas</taxon>
    </lineage>
</organism>
<reference evidence="1 2" key="1">
    <citation type="journal article" date="2013" name="Genome Announc.">
        <title>Genome Sequence of Plesiomonas shigelloides Strain 302-73 (Serotype O1).</title>
        <authorList>
            <person name="Pique N."/>
            <person name="Aquilini E."/>
            <person name="Alioto T."/>
            <person name="Minana-Galbis D."/>
            <person name="Tomas J.M."/>
        </authorList>
    </citation>
    <scope>NUCLEOTIDE SEQUENCE [LARGE SCALE GENOMIC DNA]</scope>
    <source>
        <strain evidence="1 2">302-73</strain>
    </source>
</reference>
<proteinExistence type="predicted"/>
<dbReference type="AlphaFoldDB" id="R8AQG8"/>
<protein>
    <submittedName>
        <fullName evidence="1">Uncharacterized protein</fullName>
    </submittedName>
</protein>
<dbReference type="EMBL" id="AQQO01000337">
    <property type="protein sequence ID" value="EON88568.1"/>
    <property type="molecule type" value="Genomic_DNA"/>
</dbReference>
<comment type="caution">
    <text evidence="1">The sequence shown here is derived from an EMBL/GenBank/DDBJ whole genome shotgun (WGS) entry which is preliminary data.</text>
</comment>
<name>R8AQG8_PLESH</name>
<dbReference type="HOGENOM" id="CLU_2432189_0_0_6"/>
<sequence length="90" mass="10467">KTNILECHWVINSTENHMVNNKTRVTSLAGKYLKVTKIARHDDMKDFGVTVYRDIICKGNYSRRKGVDLLEVKEINCNAVEYTYFIPITE</sequence>
<accession>R8AQG8</accession>
<keyword evidence="2" id="KW-1185">Reference proteome</keyword>
<evidence type="ECO:0000313" key="2">
    <source>
        <dbReference type="Proteomes" id="UP000014012"/>
    </source>
</evidence>